<evidence type="ECO:0000313" key="2">
    <source>
        <dbReference type="EMBL" id="SUM81800.1"/>
    </source>
</evidence>
<accession>A0A380HLI5</accession>
<organism evidence="2 3">
    <name type="scientific">Staphylococcus saprophyticus</name>
    <dbReference type="NCBI Taxonomy" id="29385"/>
    <lineage>
        <taxon>Bacteria</taxon>
        <taxon>Bacillati</taxon>
        <taxon>Bacillota</taxon>
        <taxon>Bacilli</taxon>
        <taxon>Bacillales</taxon>
        <taxon>Staphylococcaceae</taxon>
        <taxon>Staphylococcus</taxon>
    </lineage>
</organism>
<dbReference type="AlphaFoldDB" id="A0A380HLI5"/>
<evidence type="ECO:0000256" key="1">
    <source>
        <dbReference type="SAM" id="MobiDB-lite"/>
    </source>
</evidence>
<proteinExistence type="predicted"/>
<sequence>MVNKDNNHVEKNSEISKIQISENNIIRNNVEDKKFDEAVLKDEKQDKQQDEKLKPNENNNRKFTEIKTEDVGHFNGTINDKKMGNDAVQEDAIQTRTKENLNNQSQTNNHIKTKVTVKRATTDFENIKTVNKSETPNKNIIGTSRAYKKLTDKDIIKLRKLLAKHDLYHPVVTKSVREMTEDSSLEALDYSDNYTFQTLIFQPEPLTTKEVLDSKTIPFQIHSYLTGANSGDVYKINLQLDPIIANHVKKITVNPSGRSSSVELVRLANKEGKATNIWQVNFIRASGGLFGGAEILSQYTAENGKIELDDTVRNILEKMEDHSDKLNYLIYVKDSQENKKIKTSETSGYFLTPSETLINSIVSSNSDAANSAFKGSSGAIQFDSDIGEFGGITVDQQILKNGTFNYGGPLIDSGLNKQWRYHYQIDSKLVPYIGSIELHSYDFYGVSGFDKTYYPKNKVADLAIDKDGRGSITSSNLNDLIVFHNALPETVGIRLVIKYNQSPNNTLTRNAEYDENGNLISNTTKVKEDFAFYGYLTDKNGGMIKNTFGSSTYYIQDLDIDGLTDNFEFHKSHTDPFNQDTDGDRKNDGDKVLRYGLLH</sequence>
<name>A0A380HLI5_STASA</name>
<reference evidence="2 3" key="1">
    <citation type="submission" date="2018-06" db="EMBL/GenBank/DDBJ databases">
        <authorList>
            <consortium name="Pathogen Informatics"/>
            <person name="Doyle S."/>
        </authorList>
    </citation>
    <scope>NUCLEOTIDE SEQUENCE [LARGE SCALE GENOMIC DNA]</scope>
    <source>
        <strain evidence="2 3">NCTC7688</strain>
    </source>
</reference>
<dbReference type="RefSeq" id="WP_258862969.1">
    <property type="nucleotide sequence ID" value="NZ_JBFSYL010000002.1"/>
</dbReference>
<dbReference type="Proteomes" id="UP000254707">
    <property type="component" value="Unassembled WGS sequence"/>
</dbReference>
<feature type="region of interest" description="Disordered" evidence="1">
    <location>
        <begin position="42"/>
        <end position="62"/>
    </location>
</feature>
<evidence type="ECO:0000313" key="3">
    <source>
        <dbReference type="Proteomes" id="UP000254707"/>
    </source>
</evidence>
<dbReference type="EMBL" id="UHED01000001">
    <property type="protein sequence ID" value="SUM81800.1"/>
    <property type="molecule type" value="Genomic_DNA"/>
</dbReference>
<protein>
    <submittedName>
        <fullName evidence="2">Biofilm-associated surface protein</fullName>
    </submittedName>
</protein>
<gene>
    <name evidence="2" type="ORF">NCTC7688_00294</name>
</gene>